<sequence length="65" mass="7617">IRPELITIVKKKSSYLFECLFPNKDIKKFSLQLINWNNKNNFQNKVSKLAIFAAQVMLILPTYAE</sequence>
<gene>
    <name evidence="1" type="ORF">SPELUC_LOCUS13374</name>
</gene>
<name>A0ACA9Q2H2_9GLOM</name>
<evidence type="ECO:0000313" key="1">
    <source>
        <dbReference type="EMBL" id="CAG8734843.1"/>
    </source>
</evidence>
<keyword evidence="2" id="KW-1185">Reference proteome</keyword>
<organism evidence="1 2">
    <name type="scientific">Cetraspora pellucida</name>
    <dbReference type="NCBI Taxonomy" id="1433469"/>
    <lineage>
        <taxon>Eukaryota</taxon>
        <taxon>Fungi</taxon>
        <taxon>Fungi incertae sedis</taxon>
        <taxon>Mucoromycota</taxon>
        <taxon>Glomeromycotina</taxon>
        <taxon>Glomeromycetes</taxon>
        <taxon>Diversisporales</taxon>
        <taxon>Gigasporaceae</taxon>
        <taxon>Cetraspora</taxon>
    </lineage>
</organism>
<feature type="non-terminal residue" evidence="1">
    <location>
        <position position="65"/>
    </location>
</feature>
<evidence type="ECO:0000313" key="2">
    <source>
        <dbReference type="Proteomes" id="UP000789366"/>
    </source>
</evidence>
<accession>A0ACA9Q2H2</accession>
<feature type="non-terminal residue" evidence="1">
    <location>
        <position position="1"/>
    </location>
</feature>
<proteinExistence type="predicted"/>
<dbReference type="EMBL" id="CAJVPW010035038">
    <property type="protein sequence ID" value="CAG8734843.1"/>
    <property type="molecule type" value="Genomic_DNA"/>
</dbReference>
<protein>
    <submittedName>
        <fullName evidence="1">7942_t:CDS:1</fullName>
    </submittedName>
</protein>
<comment type="caution">
    <text evidence="1">The sequence shown here is derived from an EMBL/GenBank/DDBJ whole genome shotgun (WGS) entry which is preliminary data.</text>
</comment>
<reference evidence="1" key="1">
    <citation type="submission" date="2021-06" db="EMBL/GenBank/DDBJ databases">
        <authorList>
            <person name="Kallberg Y."/>
            <person name="Tangrot J."/>
            <person name="Rosling A."/>
        </authorList>
    </citation>
    <scope>NUCLEOTIDE SEQUENCE</scope>
    <source>
        <strain evidence="1">28 12/20/2015</strain>
    </source>
</reference>
<dbReference type="Proteomes" id="UP000789366">
    <property type="component" value="Unassembled WGS sequence"/>
</dbReference>